<protein>
    <submittedName>
        <fullName evidence="3">Ion_trans domain-containing protein</fullName>
    </submittedName>
</protein>
<dbReference type="AlphaFoldDB" id="A0A183F4Z9"/>
<sequence length="98" mass="11665">MWILYGCFIVTFFYLLTVTNIFETNKSVYDFIRKTSRVKYERQREQLDTLHQAVNDTSIPSQDIFDSCPFVAPDPWDPEIVNYIDVKYGFFNVSFLNE</sequence>
<evidence type="ECO:0000313" key="3">
    <source>
        <dbReference type="WBParaSite" id="HPBE_0000124101-mRNA-1"/>
    </source>
</evidence>
<keyword evidence="2" id="KW-1185">Reference proteome</keyword>
<dbReference type="Proteomes" id="UP000050761">
    <property type="component" value="Unassembled WGS sequence"/>
</dbReference>
<reference evidence="1 2" key="1">
    <citation type="submission" date="2018-11" db="EMBL/GenBank/DDBJ databases">
        <authorList>
            <consortium name="Pathogen Informatics"/>
        </authorList>
    </citation>
    <scope>NUCLEOTIDE SEQUENCE [LARGE SCALE GENOMIC DNA]</scope>
</reference>
<dbReference type="OrthoDB" id="413313at2759"/>
<accession>A0A183F4Z9</accession>
<proteinExistence type="predicted"/>
<name>A0A183F4Z9_HELPZ</name>
<dbReference type="WBParaSite" id="HPBE_0000124101-mRNA-1">
    <property type="protein sequence ID" value="HPBE_0000124101-mRNA-1"/>
    <property type="gene ID" value="HPBE_0000124101"/>
</dbReference>
<dbReference type="EMBL" id="UZAH01001269">
    <property type="protein sequence ID" value="VDO19624.1"/>
    <property type="molecule type" value="Genomic_DNA"/>
</dbReference>
<reference evidence="3" key="2">
    <citation type="submission" date="2019-09" db="UniProtKB">
        <authorList>
            <consortium name="WormBaseParasite"/>
        </authorList>
    </citation>
    <scope>IDENTIFICATION</scope>
</reference>
<accession>A0A3P7U5Q8</accession>
<organism evidence="2 3">
    <name type="scientific">Heligmosomoides polygyrus</name>
    <name type="common">Parasitic roundworm</name>
    <dbReference type="NCBI Taxonomy" id="6339"/>
    <lineage>
        <taxon>Eukaryota</taxon>
        <taxon>Metazoa</taxon>
        <taxon>Ecdysozoa</taxon>
        <taxon>Nematoda</taxon>
        <taxon>Chromadorea</taxon>
        <taxon>Rhabditida</taxon>
        <taxon>Rhabditina</taxon>
        <taxon>Rhabditomorpha</taxon>
        <taxon>Strongyloidea</taxon>
        <taxon>Heligmosomidae</taxon>
        <taxon>Heligmosomoides</taxon>
    </lineage>
</organism>
<evidence type="ECO:0000313" key="1">
    <source>
        <dbReference type="EMBL" id="VDO19624.1"/>
    </source>
</evidence>
<gene>
    <name evidence="1" type="ORF">HPBE_LOCUS1242</name>
</gene>
<evidence type="ECO:0000313" key="2">
    <source>
        <dbReference type="Proteomes" id="UP000050761"/>
    </source>
</evidence>